<evidence type="ECO:0000259" key="17">
    <source>
        <dbReference type="Pfam" id="PF04116"/>
    </source>
</evidence>
<keyword evidence="14" id="KW-0275">Fatty acid biosynthesis</keyword>
<evidence type="ECO:0000256" key="5">
    <source>
        <dbReference type="ARBA" id="ARBA00022692"/>
    </source>
</evidence>
<dbReference type="RefSeq" id="XP_042918348.1">
    <property type="nucleotide sequence ID" value="XM_043068017.1"/>
</dbReference>
<proteinExistence type="inferred from homology"/>
<evidence type="ECO:0000256" key="10">
    <source>
        <dbReference type="ARBA" id="ARBA00022989"/>
    </source>
</evidence>
<evidence type="ECO:0000256" key="7">
    <source>
        <dbReference type="ARBA" id="ARBA00022824"/>
    </source>
</evidence>
<dbReference type="EMBL" id="CM008973">
    <property type="protein sequence ID" value="PNW75097.1"/>
    <property type="molecule type" value="Genomic_DNA"/>
</dbReference>
<keyword evidence="4" id="KW-0444">Lipid biosynthesis</keyword>
<feature type="compositionally biased region" description="Low complexity" evidence="15">
    <location>
        <begin position="41"/>
        <end position="54"/>
    </location>
</feature>
<name>A0A2K3D3K2_CHLRE</name>
<dbReference type="OMA" id="HFVHHDQ"/>
<dbReference type="GO" id="GO:0005783">
    <property type="term" value="C:endoplasmic reticulum"/>
    <property type="evidence" value="ECO:0000318"/>
    <property type="project" value="GO_Central"/>
</dbReference>
<dbReference type="InParanoid" id="A0A2K3D3K2"/>
<keyword evidence="12" id="KW-0443">Lipid metabolism</keyword>
<evidence type="ECO:0000256" key="15">
    <source>
        <dbReference type="SAM" id="MobiDB-lite"/>
    </source>
</evidence>
<comment type="subcellular location">
    <subcellularLocation>
        <location evidence="2">Endoplasmic reticulum membrane</location>
        <topology evidence="2">Multi-pass membrane protein</topology>
    </subcellularLocation>
</comment>
<feature type="domain" description="Fatty acid hydroxylase" evidence="17">
    <location>
        <begin position="138"/>
        <end position="279"/>
    </location>
</feature>
<dbReference type="Gramene" id="PNW75097">
    <property type="protein sequence ID" value="PNW75097"/>
    <property type="gene ID" value="CHLRE_12g496650v5"/>
</dbReference>
<dbReference type="OrthoDB" id="260519at2759"/>
<dbReference type="InterPro" id="IPR006694">
    <property type="entry name" value="Fatty_acid_hydroxylase"/>
</dbReference>
<comment type="cofactor">
    <cofactor evidence="1">
        <name>Zn(2+)</name>
        <dbReference type="ChEBI" id="CHEBI:29105"/>
    </cofactor>
</comment>
<comment type="similarity">
    <text evidence="3">Belongs to the sterol desaturase family.</text>
</comment>
<dbReference type="FunCoup" id="A0A2K3D3K2">
    <property type="interactions" value="243"/>
</dbReference>
<dbReference type="STRING" id="3055.A0A2K3D3K2"/>
<evidence type="ECO:0000256" key="13">
    <source>
        <dbReference type="ARBA" id="ARBA00023136"/>
    </source>
</evidence>
<evidence type="ECO:0000256" key="6">
    <source>
        <dbReference type="ARBA" id="ARBA00022723"/>
    </source>
</evidence>
<dbReference type="KEGG" id="cre:CHLRE_12g496650v5"/>
<dbReference type="PANTHER" id="PTHR12863">
    <property type="entry name" value="FATTY ACID HYDROXYLASE"/>
    <property type="match status" value="1"/>
</dbReference>
<evidence type="ECO:0000313" key="19">
    <source>
        <dbReference type="Proteomes" id="UP000006906"/>
    </source>
</evidence>
<feature type="transmembrane region" description="Helical" evidence="16">
    <location>
        <begin position="130"/>
        <end position="151"/>
    </location>
</feature>
<dbReference type="GO" id="GO:0005789">
    <property type="term" value="C:endoplasmic reticulum membrane"/>
    <property type="evidence" value="ECO:0007669"/>
    <property type="project" value="UniProtKB-SubCell"/>
</dbReference>
<dbReference type="Proteomes" id="UP000006906">
    <property type="component" value="Chromosome 12"/>
</dbReference>
<evidence type="ECO:0000256" key="11">
    <source>
        <dbReference type="ARBA" id="ARBA00023002"/>
    </source>
</evidence>
<dbReference type="GO" id="GO:0006631">
    <property type="term" value="P:fatty acid metabolic process"/>
    <property type="evidence" value="ECO:0000318"/>
    <property type="project" value="GO_Central"/>
</dbReference>
<keyword evidence="19" id="KW-1185">Reference proteome</keyword>
<gene>
    <name evidence="18" type="ORF">CHLRE_12g496650v5</name>
</gene>
<dbReference type="ExpressionAtlas" id="A0A2K3D3K2">
    <property type="expression patterns" value="baseline"/>
</dbReference>
<keyword evidence="7" id="KW-0256">Endoplasmic reticulum</keyword>
<evidence type="ECO:0000313" key="18">
    <source>
        <dbReference type="EMBL" id="PNW75097.1"/>
    </source>
</evidence>
<keyword evidence="13 16" id="KW-0472">Membrane</keyword>
<keyword evidence="9" id="KW-0862">Zinc</keyword>
<reference evidence="18 19" key="1">
    <citation type="journal article" date="2007" name="Science">
        <title>The Chlamydomonas genome reveals the evolution of key animal and plant functions.</title>
        <authorList>
            <person name="Merchant S.S."/>
            <person name="Prochnik S.E."/>
            <person name="Vallon O."/>
            <person name="Harris E.H."/>
            <person name="Karpowicz S.J."/>
            <person name="Witman G.B."/>
            <person name="Terry A."/>
            <person name="Salamov A."/>
            <person name="Fritz-Laylin L.K."/>
            <person name="Marechal-Drouard L."/>
            <person name="Marshall W.F."/>
            <person name="Qu L.H."/>
            <person name="Nelson D.R."/>
            <person name="Sanderfoot A.A."/>
            <person name="Spalding M.H."/>
            <person name="Kapitonov V.V."/>
            <person name="Ren Q."/>
            <person name="Ferris P."/>
            <person name="Lindquist E."/>
            <person name="Shapiro H."/>
            <person name="Lucas S.M."/>
            <person name="Grimwood J."/>
            <person name="Schmutz J."/>
            <person name="Cardol P."/>
            <person name="Cerutti H."/>
            <person name="Chanfreau G."/>
            <person name="Chen C.L."/>
            <person name="Cognat V."/>
            <person name="Croft M.T."/>
            <person name="Dent R."/>
            <person name="Dutcher S."/>
            <person name="Fernandez E."/>
            <person name="Fukuzawa H."/>
            <person name="Gonzalez-Ballester D."/>
            <person name="Gonzalez-Halphen D."/>
            <person name="Hallmann A."/>
            <person name="Hanikenne M."/>
            <person name="Hippler M."/>
            <person name="Inwood W."/>
            <person name="Jabbari K."/>
            <person name="Kalanon M."/>
            <person name="Kuras R."/>
            <person name="Lefebvre P.A."/>
            <person name="Lemaire S.D."/>
            <person name="Lobanov A.V."/>
            <person name="Lohr M."/>
            <person name="Manuell A."/>
            <person name="Meier I."/>
            <person name="Mets L."/>
            <person name="Mittag M."/>
            <person name="Mittelmeier T."/>
            <person name="Moroney J.V."/>
            <person name="Moseley J."/>
            <person name="Napoli C."/>
            <person name="Nedelcu A.M."/>
            <person name="Niyogi K."/>
            <person name="Novoselov S.V."/>
            <person name="Paulsen I.T."/>
            <person name="Pazour G."/>
            <person name="Purton S."/>
            <person name="Ral J.P."/>
            <person name="Riano-Pachon D.M."/>
            <person name="Riekhof W."/>
            <person name="Rymarquis L."/>
            <person name="Schroda M."/>
            <person name="Stern D."/>
            <person name="Umen J."/>
            <person name="Willows R."/>
            <person name="Wilson N."/>
            <person name="Zimmer S.L."/>
            <person name="Allmer J."/>
            <person name="Balk J."/>
            <person name="Bisova K."/>
            <person name="Chen C.J."/>
            <person name="Elias M."/>
            <person name="Gendler K."/>
            <person name="Hauser C."/>
            <person name="Lamb M.R."/>
            <person name="Ledford H."/>
            <person name="Long J.C."/>
            <person name="Minagawa J."/>
            <person name="Page M.D."/>
            <person name="Pan J."/>
            <person name="Pootakham W."/>
            <person name="Roje S."/>
            <person name="Rose A."/>
            <person name="Stahlberg E."/>
            <person name="Terauchi A.M."/>
            <person name="Yang P."/>
            <person name="Ball S."/>
            <person name="Bowler C."/>
            <person name="Dieckmann C.L."/>
            <person name="Gladyshev V.N."/>
            <person name="Green P."/>
            <person name="Jorgensen R."/>
            <person name="Mayfield S."/>
            <person name="Mueller-Roeber B."/>
            <person name="Rajamani S."/>
            <person name="Sayre R.T."/>
            <person name="Brokstein P."/>
            <person name="Dubchak I."/>
            <person name="Goodstein D."/>
            <person name="Hornick L."/>
            <person name="Huang Y.W."/>
            <person name="Jhaveri J."/>
            <person name="Luo Y."/>
            <person name="Martinez D."/>
            <person name="Ngau W.C."/>
            <person name="Otillar B."/>
            <person name="Poliakov A."/>
            <person name="Porter A."/>
            <person name="Szajkowski L."/>
            <person name="Werner G."/>
            <person name="Zhou K."/>
            <person name="Grigoriev I.V."/>
            <person name="Rokhsar D.S."/>
            <person name="Grossman A.R."/>
        </authorList>
    </citation>
    <scope>NUCLEOTIDE SEQUENCE [LARGE SCALE GENOMIC DNA]</scope>
    <source>
        <strain evidence="19">CC-503</strain>
    </source>
</reference>
<dbReference type="AlphaFoldDB" id="A0A2K3D3K2"/>
<dbReference type="GO" id="GO:0006633">
    <property type="term" value="P:fatty acid biosynthetic process"/>
    <property type="evidence" value="ECO:0007669"/>
    <property type="project" value="UniProtKB-KW"/>
</dbReference>
<evidence type="ECO:0000256" key="9">
    <source>
        <dbReference type="ARBA" id="ARBA00022833"/>
    </source>
</evidence>
<feature type="region of interest" description="Disordered" evidence="15">
    <location>
        <begin position="1"/>
        <end position="61"/>
    </location>
</feature>
<evidence type="ECO:0000256" key="3">
    <source>
        <dbReference type="ARBA" id="ARBA00009324"/>
    </source>
</evidence>
<dbReference type="PANTHER" id="PTHR12863:SF1">
    <property type="entry name" value="FATTY ACID 2-HYDROXYLASE"/>
    <property type="match status" value="1"/>
</dbReference>
<evidence type="ECO:0000256" key="12">
    <source>
        <dbReference type="ARBA" id="ARBA00023098"/>
    </source>
</evidence>
<evidence type="ECO:0000256" key="2">
    <source>
        <dbReference type="ARBA" id="ARBA00004477"/>
    </source>
</evidence>
<feature type="transmembrane region" description="Helical" evidence="16">
    <location>
        <begin position="212"/>
        <end position="230"/>
    </location>
</feature>
<dbReference type="InterPro" id="IPR014430">
    <property type="entry name" value="Scs7"/>
</dbReference>
<dbReference type="GO" id="GO:0080132">
    <property type="term" value="F:fatty acid 2-hydroxylase activity"/>
    <property type="evidence" value="ECO:0000318"/>
    <property type="project" value="GO_Central"/>
</dbReference>
<sequence>MAPTTDTASERSGGLASSSGRQEQRQRTGLKQGRGQELEKQQAQQPPQGPSQHPAEPSVDRAKPVVAQVGRLGATYWKWVHEPEPGQPLFFGNALVESCSKTPWWVVPLLWLPLFSYCLGLSVLRHGMPLASAVSLVLMGVVGWQLLEYLIHRFIFHAELNSPLGITFHFLFHGCHHKYPMDKLRLVFPPVPAAVVVGGVWCVLVATLQYPVALAVFAGMGYGYVAYDVLHFMMHHVPSTALPGPLLRDLKRRHMHHHYKDHSKGYGISSVLFDILLCTQSGI</sequence>
<keyword evidence="11" id="KW-0560">Oxidoreductase</keyword>
<keyword evidence="8" id="KW-0276">Fatty acid metabolism</keyword>
<feature type="transmembrane region" description="Helical" evidence="16">
    <location>
        <begin position="104"/>
        <end position="124"/>
    </location>
</feature>
<evidence type="ECO:0000256" key="14">
    <source>
        <dbReference type="ARBA" id="ARBA00023160"/>
    </source>
</evidence>
<evidence type="ECO:0000256" key="16">
    <source>
        <dbReference type="SAM" id="Phobius"/>
    </source>
</evidence>
<protein>
    <recommendedName>
        <fullName evidence="17">Fatty acid hydroxylase domain-containing protein</fullName>
    </recommendedName>
</protein>
<dbReference type="Pfam" id="PF04116">
    <property type="entry name" value="FA_hydroxylase"/>
    <property type="match status" value="1"/>
</dbReference>
<accession>A0A2K3D3K2</accession>
<feature type="transmembrane region" description="Helical" evidence="16">
    <location>
        <begin position="186"/>
        <end position="206"/>
    </location>
</feature>
<dbReference type="GeneID" id="5727936"/>
<organism evidence="18 19">
    <name type="scientific">Chlamydomonas reinhardtii</name>
    <name type="common">Chlamydomonas smithii</name>
    <dbReference type="NCBI Taxonomy" id="3055"/>
    <lineage>
        <taxon>Eukaryota</taxon>
        <taxon>Viridiplantae</taxon>
        <taxon>Chlorophyta</taxon>
        <taxon>core chlorophytes</taxon>
        <taxon>Chlorophyceae</taxon>
        <taxon>CS clade</taxon>
        <taxon>Chlamydomonadales</taxon>
        <taxon>Chlamydomonadaceae</taxon>
        <taxon>Chlamydomonas</taxon>
    </lineage>
</organism>
<evidence type="ECO:0000256" key="1">
    <source>
        <dbReference type="ARBA" id="ARBA00001947"/>
    </source>
</evidence>
<keyword evidence="10 16" id="KW-1133">Transmembrane helix</keyword>
<evidence type="ECO:0000256" key="4">
    <source>
        <dbReference type="ARBA" id="ARBA00022516"/>
    </source>
</evidence>
<dbReference type="GO" id="GO:0005506">
    <property type="term" value="F:iron ion binding"/>
    <property type="evidence" value="ECO:0007669"/>
    <property type="project" value="InterPro"/>
</dbReference>
<keyword evidence="5 16" id="KW-0812">Transmembrane</keyword>
<keyword evidence="6" id="KW-0479">Metal-binding</keyword>
<evidence type="ECO:0000256" key="8">
    <source>
        <dbReference type="ARBA" id="ARBA00022832"/>
    </source>
</evidence>